<comment type="cofactor">
    <cofactor evidence="3">
        <name>Zn(2+)</name>
        <dbReference type="ChEBI" id="CHEBI:29105"/>
    </cofactor>
</comment>
<dbReference type="Pfam" id="PF18911">
    <property type="entry name" value="PKD_4"/>
    <property type="match status" value="1"/>
</dbReference>
<evidence type="ECO:0000259" key="20">
    <source>
        <dbReference type="PROSITE" id="PS50093"/>
    </source>
</evidence>
<feature type="signal peptide" evidence="19">
    <location>
        <begin position="1"/>
        <end position="29"/>
    </location>
</feature>
<comment type="catalytic activity">
    <reaction evidence="1">
        <text>Digestion of native collagen in the triple helical region at Xaa-|-Gly bonds. With synthetic peptides, a preference is shown for Gly at P3 and P1', Pro and Ala at P2 and P2', and hydroxyproline, Ala or Arg at P3'.</text>
        <dbReference type="EC" id="3.4.24.3"/>
    </reaction>
</comment>
<sequence>MSHHVRYRSLKFCTTLLGGSLLLAGMVNAADPAVLRDRGQTAKSAALEQLALPSSHLQKQARSSAQRAPTPALHSGHRSDYDLPDALSAKLARPSAAGDFAKADCSTSQFANLSGSALVTAVKAATSECINGLFNLSGSTATGTFREAQMVTIATALQSAAASYNGTNSGSALQLILFLRAGYYVQYYDPATVGSYGTSLRNAIRPALDAFAANASFGLVNDAHGEVLAEFVTLIDSSTENARYLPVVKRLLGNYNPSAYAPFFWMKSAVNNSYTVLFRGHYDAAFVSAVQADTSIVDTLYNFANANFSQLGGSDDYLVSNAGRELGRFLQYTGSLQSLARSRAKALLDRSSVTGNTAPLWVGLGEMVDYYDKANCSYYNLCDFQQRLETAVLPISYNCSSTLRLRAQSMSQTEINTACATVAGQENYFHTQVASNRVPVANDNNSALEMVVFDSSSDYGTYAGALFGIDTNNGGMYLEGDPSVAGNQARFIAYEAEWQRPSFEIWNLTHEYVHYLDGRFNMYGDFSAAMAQKTVWWVEGFAEYMSYSYRNLAYSEATAEAAAGTYPISTIFQNDYNSGTTRVYRWGYLGVRFMFEKHRADVSSILGLFRPGNYTGYASFMNGLGTRYDTEFRSFLACVANPSGSGCSGGSVNVPPVANFSFVANGLGVTFSDGSSDSDGSIASRSWSFGDGTSSTATNPSKTYASAGTYTVSLSVTDNAGASHSVSRSVTVSSGGGGSSELQNGVARTGLTAAANAKLAFTFDVPAGATNLRFVMSGGSGDADLYVRYGSAPTTTAYDCRPYAGGNAETCTITNVQAGRYHVMLNAYAAFSGVSLVASYTAPSGGLAECSGSDLRVLGKNCQRSNMSATQGNYAYFFVNIPAGTSQLRIRSSGGTGDANLYANAATWATTSAYQQRSINAGNSETLTINNPPAGYFYISLHAASAFSGVTISTEY</sequence>
<dbReference type="InterPro" id="IPR035986">
    <property type="entry name" value="PKD_dom_sf"/>
</dbReference>
<evidence type="ECO:0000256" key="17">
    <source>
        <dbReference type="PIRSR" id="PIRSR602169-1"/>
    </source>
</evidence>
<dbReference type="AlphaFoldDB" id="A0A4V3DLK5"/>
<dbReference type="GO" id="GO:0006508">
    <property type="term" value="P:proteolysis"/>
    <property type="evidence" value="ECO:0007669"/>
    <property type="project" value="UniProtKB-KW"/>
</dbReference>
<dbReference type="Pfam" id="PF08453">
    <property type="entry name" value="Peptidase_M9_N"/>
    <property type="match status" value="1"/>
</dbReference>
<organism evidence="21 22">
    <name type="scientific">Tahibacter aquaticus</name>
    <dbReference type="NCBI Taxonomy" id="520092"/>
    <lineage>
        <taxon>Bacteria</taxon>
        <taxon>Pseudomonadati</taxon>
        <taxon>Pseudomonadota</taxon>
        <taxon>Gammaproteobacteria</taxon>
        <taxon>Lysobacterales</taxon>
        <taxon>Rhodanobacteraceae</taxon>
        <taxon>Tahibacter</taxon>
    </lineage>
</organism>
<dbReference type="PRINTS" id="PR00931">
    <property type="entry name" value="MICOLLPTASE"/>
</dbReference>
<dbReference type="PROSITE" id="PS50093">
    <property type="entry name" value="PKD"/>
    <property type="match status" value="1"/>
</dbReference>
<dbReference type="PANTHER" id="PTHR13062">
    <property type="entry name" value="COLLAGENASE"/>
    <property type="match status" value="1"/>
</dbReference>
<gene>
    <name evidence="21" type="ORF">DFR29_114116</name>
</gene>
<evidence type="ECO:0000256" key="16">
    <source>
        <dbReference type="ARBA" id="ARBA00023145"/>
    </source>
</evidence>
<dbReference type="GO" id="GO:0008270">
    <property type="term" value="F:zinc ion binding"/>
    <property type="evidence" value="ECO:0007669"/>
    <property type="project" value="InterPro"/>
</dbReference>
<dbReference type="GO" id="GO:0005576">
    <property type="term" value="C:extracellular region"/>
    <property type="evidence" value="ECO:0007669"/>
    <property type="project" value="UniProtKB-SubCell"/>
</dbReference>
<protein>
    <recommendedName>
        <fullName evidence="5">microbial collagenase</fullName>
        <ecNumber evidence="5">3.4.24.3</ecNumber>
    </recommendedName>
</protein>
<evidence type="ECO:0000256" key="6">
    <source>
        <dbReference type="ARBA" id="ARBA00022525"/>
    </source>
</evidence>
<dbReference type="SMR" id="A0A4V3DLK5"/>
<name>A0A4V3DLK5_9GAMM</name>
<dbReference type="SUPFAM" id="SSF49299">
    <property type="entry name" value="PKD domain"/>
    <property type="match status" value="1"/>
</dbReference>
<dbReference type="Gene3D" id="2.60.40.10">
    <property type="entry name" value="Immunoglobulins"/>
    <property type="match status" value="1"/>
</dbReference>
<dbReference type="GO" id="GO:0004222">
    <property type="term" value="F:metalloendopeptidase activity"/>
    <property type="evidence" value="ECO:0007669"/>
    <property type="project" value="UniProtKB-EC"/>
</dbReference>
<evidence type="ECO:0000256" key="14">
    <source>
        <dbReference type="ARBA" id="ARBA00023026"/>
    </source>
</evidence>
<feature type="region of interest" description="Disordered" evidence="18">
    <location>
        <begin position="56"/>
        <end position="79"/>
    </location>
</feature>
<proteinExistence type="predicted"/>
<evidence type="ECO:0000313" key="21">
    <source>
        <dbReference type="EMBL" id="TDR40064.1"/>
    </source>
</evidence>
<comment type="cofactor">
    <cofactor evidence="2">
        <name>Ca(2+)</name>
        <dbReference type="ChEBI" id="CHEBI:29108"/>
    </cofactor>
</comment>
<dbReference type="InterPro" id="IPR002169">
    <property type="entry name" value="Peptidase_M9A/M9B"/>
</dbReference>
<feature type="chain" id="PRO_5020847498" description="microbial collagenase" evidence="19">
    <location>
        <begin position="30"/>
        <end position="956"/>
    </location>
</feature>
<feature type="domain" description="PKD" evidence="20">
    <location>
        <begin position="652"/>
        <end position="739"/>
    </location>
</feature>
<evidence type="ECO:0000256" key="11">
    <source>
        <dbReference type="ARBA" id="ARBA00022825"/>
    </source>
</evidence>
<dbReference type="FunFam" id="2.60.120.380:FF:000013">
    <property type="entry name" value="Alkaline serine protease"/>
    <property type="match status" value="1"/>
</dbReference>
<keyword evidence="14" id="KW-0843">Virulence</keyword>
<dbReference type="InterPro" id="IPR000601">
    <property type="entry name" value="PKD_dom"/>
</dbReference>
<keyword evidence="8" id="KW-0479">Metal-binding</keyword>
<evidence type="ECO:0000256" key="2">
    <source>
        <dbReference type="ARBA" id="ARBA00001913"/>
    </source>
</evidence>
<keyword evidence="11" id="KW-0720">Serine protease</keyword>
<dbReference type="Gene3D" id="2.60.120.380">
    <property type="match status" value="2"/>
</dbReference>
<dbReference type="PANTHER" id="PTHR13062:SF9">
    <property type="entry name" value="MICROBIAL COLLAGENASE"/>
    <property type="match status" value="1"/>
</dbReference>
<evidence type="ECO:0000256" key="7">
    <source>
        <dbReference type="ARBA" id="ARBA00022670"/>
    </source>
</evidence>
<feature type="active site" evidence="17">
    <location>
        <position position="511"/>
    </location>
</feature>
<dbReference type="InterPro" id="IPR022409">
    <property type="entry name" value="PKD/Chitinase_dom"/>
</dbReference>
<dbReference type="GO" id="GO:0008236">
    <property type="term" value="F:serine-type peptidase activity"/>
    <property type="evidence" value="ECO:0007669"/>
    <property type="project" value="UniProtKB-KW"/>
</dbReference>
<reference evidence="21 22" key="1">
    <citation type="submission" date="2019-03" db="EMBL/GenBank/DDBJ databases">
        <title>Genomic Encyclopedia of Type Strains, Phase IV (KMG-IV): sequencing the most valuable type-strain genomes for metagenomic binning, comparative biology and taxonomic classification.</title>
        <authorList>
            <person name="Goeker M."/>
        </authorList>
    </citation>
    <scope>NUCLEOTIDE SEQUENCE [LARGE SCALE GENOMIC DNA]</scope>
    <source>
        <strain evidence="21 22">DSM 21667</strain>
    </source>
</reference>
<evidence type="ECO:0000256" key="4">
    <source>
        <dbReference type="ARBA" id="ARBA00004613"/>
    </source>
</evidence>
<evidence type="ECO:0000313" key="22">
    <source>
        <dbReference type="Proteomes" id="UP000295293"/>
    </source>
</evidence>
<evidence type="ECO:0000256" key="1">
    <source>
        <dbReference type="ARBA" id="ARBA00000424"/>
    </source>
</evidence>
<evidence type="ECO:0000256" key="12">
    <source>
        <dbReference type="ARBA" id="ARBA00022833"/>
    </source>
</evidence>
<dbReference type="InterPro" id="IPR007280">
    <property type="entry name" value="Peptidase_C_arc/bac"/>
</dbReference>
<keyword evidence="7" id="KW-0645">Protease</keyword>
<keyword evidence="16" id="KW-0865">Zymogen</keyword>
<dbReference type="InterPro" id="IPR013783">
    <property type="entry name" value="Ig-like_fold"/>
</dbReference>
<keyword evidence="9 19" id="KW-0732">Signal</keyword>
<feature type="compositionally biased region" description="Polar residues" evidence="18">
    <location>
        <begin position="56"/>
        <end position="67"/>
    </location>
</feature>
<comment type="subcellular location">
    <subcellularLocation>
        <location evidence="4">Secreted</location>
    </subcellularLocation>
</comment>
<evidence type="ECO:0000256" key="3">
    <source>
        <dbReference type="ARBA" id="ARBA00001947"/>
    </source>
</evidence>
<keyword evidence="10" id="KW-0378">Hydrolase</keyword>
<dbReference type="Gene3D" id="3.40.30.160">
    <property type="entry name" value="Collagenase ColT, N-terminal domain"/>
    <property type="match status" value="1"/>
</dbReference>
<evidence type="ECO:0000256" key="15">
    <source>
        <dbReference type="ARBA" id="ARBA00023049"/>
    </source>
</evidence>
<dbReference type="EMBL" id="SNZH01000014">
    <property type="protein sequence ID" value="TDR40064.1"/>
    <property type="molecule type" value="Genomic_DNA"/>
</dbReference>
<accession>A0A4V3DLK5</accession>
<dbReference type="CDD" id="cd00146">
    <property type="entry name" value="PKD"/>
    <property type="match status" value="1"/>
</dbReference>
<dbReference type="Pfam" id="PF04151">
    <property type="entry name" value="PPC"/>
    <property type="match status" value="2"/>
</dbReference>
<comment type="caution">
    <text evidence="21">The sequence shown here is derived from an EMBL/GenBank/DDBJ whole genome shotgun (WGS) entry which is preliminary data.</text>
</comment>
<evidence type="ECO:0000256" key="8">
    <source>
        <dbReference type="ARBA" id="ARBA00022723"/>
    </source>
</evidence>
<keyword evidence="6" id="KW-0964">Secreted</keyword>
<keyword evidence="15" id="KW-0482">Metalloprotease</keyword>
<dbReference type="InterPro" id="IPR013661">
    <property type="entry name" value="Peptidase_M9_N_dom"/>
</dbReference>
<dbReference type="Pfam" id="PF01752">
    <property type="entry name" value="Peptidase_M9"/>
    <property type="match status" value="1"/>
</dbReference>
<dbReference type="EC" id="3.4.24.3" evidence="5"/>
<evidence type="ECO:0000256" key="18">
    <source>
        <dbReference type="SAM" id="MobiDB-lite"/>
    </source>
</evidence>
<evidence type="ECO:0000256" key="13">
    <source>
        <dbReference type="ARBA" id="ARBA00022837"/>
    </source>
</evidence>
<evidence type="ECO:0000256" key="5">
    <source>
        <dbReference type="ARBA" id="ARBA00012653"/>
    </source>
</evidence>
<keyword evidence="13" id="KW-0106">Calcium</keyword>
<dbReference type="Gene3D" id="1.10.390.20">
    <property type="match status" value="1"/>
</dbReference>
<dbReference type="RefSeq" id="WP_208113671.1">
    <property type="nucleotide sequence ID" value="NZ_SNZH01000014.1"/>
</dbReference>
<keyword evidence="12" id="KW-0862">Zinc</keyword>
<dbReference type="SMART" id="SM00089">
    <property type="entry name" value="PKD"/>
    <property type="match status" value="1"/>
</dbReference>
<dbReference type="Proteomes" id="UP000295293">
    <property type="component" value="Unassembled WGS sequence"/>
</dbReference>
<evidence type="ECO:0000256" key="9">
    <source>
        <dbReference type="ARBA" id="ARBA00022729"/>
    </source>
</evidence>
<evidence type="ECO:0000256" key="10">
    <source>
        <dbReference type="ARBA" id="ARBA00022801"/>
    </source>
</evidence>
<keyword evidence="22" id="KW-1185">Reference proteome</keyword>
<evidence type="ECO:0000256" key="19">
    <source>
        <dbReference type="SAM" id="SignalP"/>
    </source>
</evidence>